<gene>
    <name evidence="2" type="ORF">H6A34_08970</name>
</gene>
<dbReference type="RefSeq" id="WP_205105014.1">
    <property type="nucleotide sequence ID" value="NZ_JACJJG010000047.1"/>
</dbReference>
<dbReference type="InterPro" id="IPR013656">
    <property type="entry name" value="PAS_4"/>
</dbReference>
<dbReference type="EMBL" id="JACJJG010000047">
    <property type="protein sequence ID" value="MBM6674005.1"/>
    <property type="molecule type" value="Genomic_DNA"/>
</dbReference>
<reference evidence="2" key="1">
    <citation type="submission" date="2020-08" db="EMBL/GenBank/DDBJ databases">
        <authorList>
            <person name="Cejkova D."/>
            <person name="Kubasova T."/>
            <person name="Jahodarova E."/>
            <person name="Rychlik I."/>
        </authorList>
    </citation>
    <scope>NUCLEOTIDE SEQUENCE</scope>
    <source>
        <strain evidence="2">An824</strain>
    </source>
</reference>
<evidence type="ECO:0000313" key="3">
    <source>
        <dbReference type="Proteomes" id="UP000706891"/>
    </source>
</evidence>
<evidence type="ECO:0000259" key="1">
    <source>
        <dbReference type="Pfam" id="PF08448"/>
    </source>
</evidence>
<protein>
    <submittedName>
        <fullName evidence="2">PAS domain-containing protein</fullName>
    </submittedName>
</protein>
<proteinExistence type="predicted"/>
<name>A0A939B7T2_9BACT</name>
<evidence type="ECO:0000313" key="2">
    <source>
        <dbReference type="EMBL" id="MBM6674005.1"/>
    </source>
</evidence>
<sequence length="110" mass="12301">MKDFEWAEGMNCAVTVCDADATIVYMNRKSRETFAKHGDLIGKSLMDCHGERARGIIRQLLATGGTNAYTIEKNGQRKMIYQTAYTNDGKVGGLVEISMVIPDELPHYIR</sequence>
<organism evidence="2 3">
    <name type="scientific">Marseilla massiliensis</name>
    <dbReference type="NCBI Taxonomy" id="1841864"/>
    <lineage>
        <taxon>Bacteria</taxon>
        <taxon>Pseudomonadati</taxon>
        <taxon>Bacteroidota</taxon>
        <taxon>Bacteroidia</taxon>
        <taxon>Bacteroidales</taxon>
        <taxon>Prevotellaceae</taxon>
        <taxon>Marseilla</taxon>
    </lineage>
</organism>
<dbReference type="AlphaFoldDB" id="A0A939B7T2"/>
<accession>A0A939B7T2</accession>
<dbReference type="Pfam" id="PF08448">
    <property type="entry name" value="PAS_4"/>
    <property type="match status" value="1"/>
</dbReference>
<feature type="domain" description="PAS fold-4" evidence="1">
    <location>
        <begin position="9"/>
        <end position="98"/>
    </location>
</feature>
<dbReference type="Gene3D" id="3.30.450.20">
    <property type="entry name" value="PAS domain"/>
    <property type="match status" value="1"/>
</dbReference>
<comment type="caution">
    <text evidence="2">The sequence shown here is derived from an EMBL/GenBank/DDBJ whole genome shotgun (WGS) entry which is preliminary data.</text>
</comment>
<keyword evidence="3" id="KW-1185">Reference proteome</keyword>
<reference evidence="2" key="2">
    <citation type="journal article" date="2021" name="Sci. Rep.">
        <title>The distribution of antibiotic resistance genes in chicken gut microbiota commensals.</title>
        <authorList>
            <person name="Juricova H."/>
            <person name="Matiasovicova J."/>
            <person name="Kubasova T."/>
            <person name="Cejkova D."/>
            <person name="Rychlik I."/>
        </authorList>
    </citation>
    <scope>NUCLEOTIDE SEQUENCE</scope>
    <source>
        <strain evidence="2">An824</strain>
    </source>
</reference>
<dbReference type="Proteomes" id="UP000706891">
    <property type="component" value="Unassembled WGS sequence"/>
</dbReference>
<dbReference type="SUPFAM" id="SSF55785">
    <property type="entry name" value="PYP-like sensor domain (PAS domain)"/>
    <property type="match status" value="1"/>
</dbReference>
<dbReference type="InterPro" id="IPR035965">
    <property type="entry name" value="PAS-like_dom_sf"/>
</dbReference>